<name>A0ABS7BT88_9SPHN</name>
<dbReference type="RefSeq" id="WP_183945666.1">
    <property type="nucleotide sequence ID" value="NZ_JAHXZN010000008.1"/>
</dbReference>
<evidence type="ECO:0000313" key="3">
    <source>
        <dbReference type="Proteomes" id="UP000759103"/>
    </source>
</evidence>
<comment type="caution">
    <text evidence="2">The sequence shown here is derived from an EMBL/GenBank/DDBJ whole genome shotgun (WGS) entry which is preliminary data.</text>
</comment>
<feature type="region of interest" description="Disordered" evidence="1">
    <location>
        <begin position="104"/>
        <end position="153"/>
    </location>
</feature>
<dbReference type="Proteomes" id="UP000759103">
    <property type="component" value="Unassembled WGS sequence"/>
</dbReference>
<evidence type="ECO:0000256" key="1">
    <source>
        <dbReference type="SAM" id="MobiDB-lite"/>
    </source>
</evidence>
<dbReference type="Pfam" id="PF05284">
    <property type="entry name" value="DUF736"/>
    <property type="match status" value="1"/>
</dbReference>
<gene>
    <name evidence="2" type="ORF">KZ820_17850</name>
</gene>
<organism evidence="2 3">
    <name type="scientific">Sphingomonas citri</name>
    <dbReference type="NCBI Taxonomy" id="2862499"/>
    <lineage>
        <taxon>Bacteria</taxon>
        <taxon>Pseudomonadati</taxon>
        <taxon>Pseudomonadota</taxon>
        <taxon>Alphaproteobacteria</taxon>
        <taxon>Sphingomonadales</taxon>
        <taxon>Sphingomonadaceae</taxon>
        <taxon>Sphingomonas</taxon>
    </lineage>
</organism>
<accession>A0ABS7BT88</accession>
<evidence type="ECO:0000313" key="2">
    <source>
        <dbReference type="EMBL" id="MBW6532609.1"/>
    </source>
</evidence>
<proteinExistence type="predicted"/>
<dbReference type="InterPro" id="IPR007948">
    <property type="entry name" value="DUF736"/>
</dbReference>
<dbReference type="EMBL" id="JAHXZN010000008">
    <property type="protein sequence ID" value="MBW6532609.1"/>
    <property type="molecule type" value="Genomic_DNA"/>
</dbReference>
<reference evidence="2 3" key="1">
    <citation type="submission" date="2021-07" db="EMBL/GenBank/DDBJ databases">
        <title>Sphingomonas sp.</title>
        <authorList>
            <person name="Feng G."/>
            <person name="Li J."/>
            <person name="Pan M."/>
        </authorList>
    </citation>
    <scope>NUCLEOTIDE SEQUENCE [LARGE SCALE GENOMIC DNA]</scope>
    <source>
        <strain evidence="2 3">RRHST34</strain>
    </source>
</reference>
<sequence length="153" mass="16957">MNIGQFAVVKGQLLGSIATATIDLPRLGLRATNSTNERAPAFEIMVLNVAKRWVQIGALWELKSNSTGEVFFQGKLDDPSLSEPLQIMLFGNMEEGYRVVWNRPEPRQSNLDGSRSNRRAARTTNADDFAGNATDDGQITDEQVNDPDYVPQM</sequence>
<protein>
    <submittedName>
        <fullName evidence="2">DUF736 domain-containing protein</fullName>
    </submittedName>
</protein>
<keyword evidence="3" id="KW-1185">Reference proteome</keyword>